<dbReference type="GO" id="GO:0046872">
    <property type="term" value="F:metal ion binding"/>
    <property type="evidence" value="ECO:0007669"/>
    <property type="project" value="UniProtKB-KW"/>
</dbReference>
<name>A0A5J5AFN5_9ASTE</name>
<dbReference type="AlphaFoldDB" id="A0A5J5AFN5"/>
<keyword evidence="6" id="KW-0325">Glycoprotein</keyword>
<evidence type="ECO:0000313" key="9">
    <source>
        <dbReference type="EMBL" id="KAA8529074.1"/>
    </source>
</evidence>
<accession>A0A5J5AFN5</accession>
<comment type="cofactor">
    <cofactor evidence="1">
        <name>Cu cation</name>
        <dbReference type="ChEBI" id="CHEBI:23378"/>
    </cofactor>
</comment>
<evidence type="ECO:0000256" key="1">
    <source>
        <dbReference type="ARBA" id="ARBA00001935"/>
    </source>
</evidence>
<feature type="transmembrane region" description="Helical" evidence="8">
    <location>
        <begin position="7"/>
        <end position="26"/>
    </location>
</feature>
<dbReference type="PANTHER" id="PTHR48461:SF1">
    <property type="entry name" value="MULTICOPPER OXIDASE LPR1-LIKE"/>
    <property type="match status" value="1"/>
</dbReference>
<evidence type="ECO:0000256" key="8">
    <source>
        <dbReference type="SAM" id="Phobius"/>
    </source>
</evidence>
<evidence type="ECO:0000256" key="6">
    <source>
        <dbReference type="ARBA" id="ARBA00023180"/>
    </source>
</evidence>
<evidence type="ECO:0000256" key="3">
    <source>
        <dbReference type="ARBA" id="ARBA00022729"/>
    </source>
</evidence>
<keyword evidence="8" id="KW-0812">Transmembrane</keyword>
<dbReference type="PANTHER" id="PTHR48461">
    <property type="entry name" value="MULTICOPPER OXIDASE LPR1-LIKE"/>
    <property type="match status" value="1"/>
</dbReference>
<protein>
    <submittedName>
        <fullName evidence="9">Uncharacterized protein</fullName>
    </submittedName>
</protein>
<evidence type="ECO:0000256" key="7">
    <source>
        <dbReference type="SAM" id="MobiDB-lite"/>
    </source>
</evidence>
<dbReference type="GO" id="GO:0016491">
    <property type="term" value="F:oxidoreductase activity"/>
    <property type="evidence" value="ECO:0007669"/>
    <property type="project" value="UniProtKB-KW"/>
</dbReference>
<reference evidence="9 10" key="1">
    <citation type="submission" date="2019-09" db="EMBL/GenBank/DDBJ databases">
        <title>A chromosome-level genome assembly of the Chinese tupelo Nyssa sinensis.</title>
        <authorList>
            <person name="Yang X."/>
            <person name="Kang M."/>
            <person name="Yang Y."/>
            <person name="Xiong H."/>
            <person name="Wang M."/>
            <person name="Zhang Z."/>
            <person name="Wang Z."/>
            <person name="Wu H."/>
            <person name="Ma T."/>
            <person name="Liu J."/>
            <person name="Xi Z."/>
        </authorList>
    </citation>
    <scope>NUCLEOTIDE SEQUENCE [LARGE SCALE GENOMIC DNA]</scope>
    <source>
        <strain evidence="9">J267</strain>
        <tissue evidence="9">Leaf</tissue>
    </source>
</reference>
<keyword evidence="2" id="KW-0479">Metal-binding</keyword>
<evidence type="ECO:0000256" key="5">
    <source>
        <dbReference type="ARBA" id="ARBA00023008"/>
    </source>
</evidence>
<proteinExistence type="predicted"/>
<gene>
    <name evidence="9" type="ORF">F0562_033438</name>
</gene>
<keyword evidence="3" id="KW-0732">Signal</keyword>
<keyword evidence="4" id="KW-0560">Oxidoreductase</keyword>
<dbReference type="Proteomes" id="UP000325577">
    <property type="component" value="Linkage Group LG20"/>
</dbReference>
<keyword evidence="5" id="KW-0186">Copper</keyword>
<dbReference type="EMBL" id="CM018044">
    <property type="protein sequence ID" value="KAA8529074.1"/>
    <property type="molecule type" value="Genomic_DNA"/>
</dbReference>
<dbReference type="InterPro" id="IPR052152">
    <property type="entry name" value="LPR1/LPR2"/>
</dbReference>
<evidence type="ECO:0000256" key="2">
    <source>
        <dbReference type="ARBA" id="ARBA00022723"/>
    </source>
</evidence>
<keyword evidence="10" id="KW-1185">Reference proteome</keyword>
<evidence type="ECO:0000313" key="10">
    <source>
        <dbReference type="Proteomes" id="UP000325577"/>
    </source>
</evidence>
<evidence type="ECO:0000256" key="4">
    <source>
        <dbReference type="ARBA" id="ARBA00023002"/>
    </source>
</evidence>
<organism evidence="9 10">
    <name type="scientific">Nyssa sinensis</name>
    <dbReference type="NCBI Taxonomy" id="561372"/>
    <lineage>
        <taxon>Eukaryota</taxon>
        <taxon>Viridiplantae</taxon>
        <taxon>Streptophyta</taxon>
        <taxon>Embryophyta</taxon>
        <taxon>Tracheophyta</taxon>
        <taxon>Spermatophyta</taxon>
        <taxon>Magnoliopsida</taxon>
        <taxon>eudicotyledons</taxon>
        <taxon>Gunneridae</taxon>
        <taxon>Pentapetalae</taxon>
        <taxon>asterids</taxon>
        <taxon>Cornales</taxon>
        <taxon>Nyssaceae</taxon>
        <taxon>Nyssa</taxon>
    </lineage>
</organism>
<keyword evidence="8" id="KW-0472">Membrane</keyword>
<sequence length="148" mass="17050">MVTVDRILLVNFICIALLGVIITTWAEDMLISPTQLEMFVDDLPDPPKIQGFNVVNGVFISKALKIGMFHKKWKFHRDLPPTPVFAYWYVQVHRNRPWSNDRGPPWGRHIREVAKSPPFKAHTAVGPDHSNCRTSHQEWRSYGSASSW</sequence>
<feature type="region of interest" description="Disordered" evidence="7">
    <location>
        <begin position="120"/>
        <end position="148"/>
    </location>
</feature>
<keyword evidence="8" id="KW-1133">Transmembrane helix</keyword>
<dbReference type="OrthoDB" id="1734769at2759"/>
<dbReference type="GO" id="GO:0016036">
    <property type="term" value="P:cellular response to phosphate starvation"/>
    <property type="evidence" value="ECO:0007669"/>
    <property type="project" value="InterPro"/>
</dbReference>